<feature type="transmembrane region" description="Helical" evidence="10">
    <location>
        <begin position="128"/>
        <end position="148"/>
    </location>
</feature>
<feature type="transmembrane region" description="Helical" evidence="10">
    <location>
        <begin position="13"/>
        <end position="40"/>
    </location>
</feature>
<keyword evidence="14" id="KW-1185">Reference proteome</keyword>
<gene>
    <name evidence="13" type="ORF">CIPAW_05G261700</name>
</gene>
<dbReference type="PANTHER" id="PTHR12064">
    <property type="entry name" value="METAL TRANSPORTER CNNM"/>
    <property type="match status" value="1"/>
</dbReference>
<organism evidence="13 14">
    <name type="scientific">Carya illinoinensis</name>
    <name type="common">Pecan</name>
    <dbReference type="NCBI Taxonomy" id="32201"/>
    <lineage>
        <taxon>Eukaryota</taxon>
        <taxon>Viridiplantae</taxon>
        <taxon>Streptophyta</taxon>
        <taxon>Embryophyta</taxon>
        <taxon>Tracheophyta</taxon>
        <taxon>Spermatophyta</taxon>
        <taxon>Magnoliopsida</taxon>
        <taxon>eudicotyledons</taxon>
        <taxon>Gunneridae</taxon>
        <taxon>Pentapetalae</taxon>
        <taxon>rosids</taxon>
        <taxon>fabids</taxon>
        <taxon>Fagales</taxon>
        <taxon>Juglandaceae</taxon>
        <taxon>Carya</taxon>
    </lineage>
</organism>
<proteinExistence type="predicted"/>
<keyword evidence="7" id="KW-0325">Glycoprotein</keyword>
<evidence type="ECO:0000256" key="7">
    <source>
        <dbReference type="ARBA" id="ARBA00023180"/>
    </source>
</evidence>
<dbReference type="GO" id="GO:0030026">
    <property type="term" value="P:intracellular manganese ion homeostasis"/>
    <property type="evidence" value="ECO:0007669"/>
    <property type="project" value="TreeGrafter"/>
</dbReference>
<evidence type="ECO:0000256" key="1">
    <source>
        <dbReference type="ARBA" id="ARBA00004141"/>
    </source>
</evidence>
<name>A0A8T1QP92_CARIL</name>
<feature type="transmembrane region" description="Helical" evidence="10">
    <location>
        <begin position="98"/>
        <end position="116"/>
    </location>
</feature>
<evidence type="ECO:0000313" key="14">
    <source>
        <dbReference type="Proteomes" id="UP000811609"/>
    </source>
</evidence>
<evidence type="ECO:0000259" key="12">
    <source>
        <dbReference type="PROSITE" id="PS51846"/>
    </source>
</evidence>
<dbReference type="InterPro" id="IPR002550">
    <property type="entry name" value="CNNM"/>
</dbReference>
<dbReference type="FunFam" id="3.10.580.10:FF:000015">
    <property type="entry name" value="DUF21 domain-containing protein"/>
    <property type="match status" value="1"/>
</dbReference>
<dbReference type="InterPro" id="IPR000644">
    <property type="entry name" value="CBS_dom"/>
</dbReference>
<evidence type="ECO:0000256" key="2">
    <source>
        <dbReference type="ARBA" id="ARBA00022692"/>
    </source>
</evidence>
<protein>
    <recommendedName>
        <fullName evidence="15">CNNM transmembrane domain-containing protein</fullName>
    </recommendedName>
</protein>
<dbReference type="Proteomes" id="UP000811609">
    <property type="component" value="Chromosome 5"/>
</dbReference>
<feature type="domain" description="CNNM transmembrane" evidence="12">
    <location>
        <begin position="9"/>
        <end position="192"/>
    </location>
</feature>
<keyword evidence="3" id="KW-0677">Repeat</keyword>
<dbReference type="InterPro" id="IPR045095">
    <property type="entry name" value="ACDP"/>
</dbReference>
<evidence type="ECO:0000259" key="11">
    <source>
        <dbReference type="PROSITE" id="PS51371"/>
    </source>
</evidence>
<dbReference type="EMBL" id="CM031813">
    <property type="protein sequence ID" value="KAG6656069.1"/>
    <property type="molecule type" value="Genomic_DNA"/>
</dbReference>
<feature type="domain" description="CBS" evidence="11">
    <location>
        <begin position="211"/>
        <end position="272"/>
    </location>
</feature>
<comment type="caution">
    <text evidence="13">The sequence shown here is derived from an EMBL/GenBank/DDBJ whole genome shotgun (WGS) entry which is preliminary data.</text>
</comment>
<keyword evidence="6 9" id="KW-0472">Membrane</keyword>
<keyword evidence="2 9" id="KW-0812">Transmembrane</keyword>
<dbReference type="InterPro" id="IPR044751">
    <property type="entry name" value="Ion_transp-like_CBS"/>
</dbReference>
<sequence>MAANDVPCCEPMFWVYLIICVVLVSFAGLMSGLTLGLMSLSLVDLEVLAKAGQPQDRKNAEKILPIVKNHHLVLCTLLISNAMAMEALPIFIDSLLPAWAAILISVTLILAFGEIIPQSVCSRYGLNVGAKLSFLIRLLVLVFFPLSYPISKLLDWLLGKGHFVLLRRAELKILVDMHGILAGKGGELTYDETTIITGALDMTQKSAKDAMTPISGIFSLDIDSKLDEQTMGLILSKGHSRVPIYSKSPTNIVGLILVKDLINFRPEDETPIRDLIIRKIPRINQCLPLYDLLNEFQKGHSHMALVIKGKKADRPESSEKEAKPNIINLNIKHRHAVTKDDHQLGQNEHRLNIAENTNWSTDHHMSSTGIQIPTLDDANAKLGNKLSPQPKKIWERGDGNILNYEDWESLPNLDEEVIGIITLEDVLEELLQEEILDETDHEYVNDHKFKNMTPSSGSILSDPAAASASHFQKQTSMASPVLSSYYNTPLSSYNHSPILHSPISAYLRQSPISIKPTLSPSPEKCMPNYQPIYAGGARYSPSLHKVSRKLYEKLRQPDDAP</sequence>
<evidence type="ECO:0000256" key="5">
    <source>
        <dbReference type="ARBA" id="ARBA00023122"/>
    </source>
</evidence>
<evidence type="ECO:0000256" key="8">
    <source>
        <dbReference type="PROSITE-ProRule" id="PRU00703"/>
    </source>
</evidence>
<dbReference type="PROSITE" id="PS51371">
    <property type="entry name" value="CBS"/>
    <property type="match status" value="1"/>
</dbReference>
<keyword evidence="4 9" id="KW-1133">Transmembrane helix</keyword>
<evidence type="ECO:0000256" key="10">
    <source>
        <dbReference type="SAM" id="Phobius"/>
    </source>
</evidence>
<keyword evidence="5 8" id="KW-0129">CBS domain</keyword>
<evidence type="ECO:0000256" key="3">
    <source>
        <dbReference type="ARBA" id="ARBA00022737"/>
    </source>
</evidence>
<evidence type="ECO:0000256" key="6">
    <source>
        <dbReference type="ARBA" id="ARBA00023136"/>
    </source>
</evidence>
<dbReference type="PANTHER" id="PTHR12064:SF36">
    <property type="entry name" value="DOMAIN-CONTAINING PROTEIN, PUTATIVE, EXPRESSED-RELATED"/>
    <property type="match status" value="1"/>
</dbReference>
<accession>A0A8T1QP92</accession>
<dbReference type="PROSITE" id="PS51846">
    <property type="entry name" value="CNNM"/>
    <property type="match status" value="1"/>
</dbReference>
<comment type="subcellular location">
    <subcellularLocation>
        <location evidence="1">Membrane</location>
        <topology evidence="1">Multi-pass membrane protein</topology>
    </subcellularLocation>
</comment>
<evidence type="ECO:0000313" key="13">
    <source>
        <dbReference type="EMBL" id="KAG6656069.1"/>
    </source>
</evidence>
<dbReference type="GO" id="GO:0010960">
    <property type="term" value="P:magnesium ion homeostasis"/>
    <property type="evidence" value="ECO:0007669"/>
    <property type="project" value="InterPro"/>
</dbReference>
<evidence type="ECO:0000256" key="4">
    <source>
        <dbReference type="ARBA" id="ARBA00022989"/>
    </source>
</evidence>
<dbReference type="GO" id="GO:0016020">
    <property type="term" value="C:membrane"/>
    <property type="evidence" value="ECO:0007669"/>
    <property type="project" value="UniProtKB-SubCell"/>
</dbReference>
<evidence type="ECO:0008006" key="15">
    <source>
        <dbReference type="Google" id="ProtNLM"/>
    </source>
</evidence>
<dbReference type="AlphaFoldDB" id="A0A8T1QP92"/>
<dbReference type="Pfam" id="PF01595">
    <property type="entry name" value="CNNM"/>
    <property type="match status" value="1"/>
</dbReference>
<dbReference type="GO" id="GO:0005737">
    <property type="term" value="C:cytoplasm"/>
    <property type="evidence" value="ECO:0007669"/>
    <property type="project" value="TreeGrafter"/>
</dbReference>
<reference evidence="13" key="1">
    <citation type="submission" date="2020-12" db="EMBL/GenBank/DDBJ databases">
        <title>WGS assembly of Carya illinoinensis cv. Pawnee.</title>
        <authorList>
            <person name="Platts A."/>
            <person name="Shu S."/>
            <person name="Wright S."/>
            <person name="Barry K."/>
            <person name="Edger P."/>
            <person name="Pires J.C."/>
            <person name="Schmutz J."/>
        </authorList>
    </citation>
    <scope>NUCLEOTIDE SEQUENCE</scope>
    <source>
        <tissue evidence="13">Leaf</tissue>
    </source>
</reference>
<evidence type="ECO:0000256" key="9">
    <source>
        <dbReference type="PROSITE-ProRule" id="PRU01193"/>
    </source>
</evidence>
<dbReference type="CDD" id="cd04590">
    <property type="entry name" value="CBS_pair_CorC_HlyC_assoc"/>
    <property type="match status" value="1"/>
</dbReference>